<keyword evidence="2 4" id="KW-0689">Ribosomal protein</keyword>
<dbReference type="InterPro" id="IPR023591">
    <property type="entry name" value="Ribosomal_uS2_flav_dom_sf"/>
</dbReference>
<dbReference type="SUPFAM" id="SSF52313">
    <property type="entry name" value="Ribosomal protein S2"/>
    <property type="match status" value="1"/>
</dbReference>
<evidence type="ECO:0000256" key="4">
    <source>
        <dbReference type="RuleBase" id="RU003631"/>
    </source>
</evidence>
<dbReference type="RefSeq" id="XP_019036590.1">
    <property type="nucleotide sequence ID" value="XM_019180765.1"/>
</dbReference>
<dbReference type="InterPro" id="IPR018130">
    <property type="entry name" value="Ribosomal_uS2_CS"/>
</dbReference>
<dbReference type="STRING" id="683960.A0A1E3NW88"/>
<keyword evidence="6" id="KW-1185">Reference proteome</keyword>
<evidence type="ECO:0000256" key="3">
    <source>
        <dbReference type="ARBA" id="ARBA00023274"/>
    </source>
</evidence>
<organism evidence="5 6">
    <name type="scientific">Wickerhamomyces anomalus (strain ATCC 58044 / CBS 1984 / NCYC 433 / NRRL Y-366-8)</name>
    <name type="common">Yeast</name>
    <name type="synonym">Hansenula anomala</name>
    <dbReference type="NCBI Taxonomy" id="683960"/>
    <lineage>
        <taxon>Eukaryota</taxon>
        <taxon>Fungi</taxon>
        <taxon>Dikarya</taxon>
        <taxon>Ascomycota</taxon>
        <taxon>Saccharomycotina</taxon>
        <taxon>Saccharomycetes</taxon>
        <taxon>Phaffomycetales</taxon>
        <taxon>Wickerhamomycetaceae</taxon>
        <taxon>Wickerhamomyces</taxon>
    </lineage>
</organism>
<dbReference type="GO" id="GO:0005763">
    <property type="term" value="C:mitochondrial small ribosomal subunit"/>
    <property type="evidence" value="ECO:0007669"/>
    <property type="project" value="EnsemblFungi"/>
</dbReference>
<dbReference type="Proteomes" id="UP000094112">
    <property type="component" value="Unassembled WGS sequence"/>
</dbReference>
<dbReference type="OrthoDB" id="2320368at2759"/>
<keyword evidence="3 4" id="KW-0687">Ribonucleoprotein</keyword>
<evidence type="ECO:0000313" key="6">
    <source>
        <dbReference type="Proteomes" id="UP000094112"/>
    </source>
</evidence>
<reference evidence="5 6" key="1">
    <citation type="journal article" date="2016" name="Proc. Natl. Acad. Sci. U.S.A.">
        <title>Comparative genomics of biotechnologically important yeasts.</title>
        <authorList>
            <person name="Riley R."/>
            <person name="Haridas S."/>
            <person name="Wolfe K.H."/>
            <person name="Lopes M.R."/>
            <person name="Hittinger C.T."/>
            <person name="Goeker M."/>
            <person name="Salamov A.A."/>
            <person name="Wisecaver J.H."/>
            <person name="Long T.M."/>
            <person name="Calvey C.H."/>
            <person name="Aerts A.L."/>
            <person name="Barry K.W."/>
            <person name="Choi C."/>
            <person name="Clum A."/>
            <person name="Coughlan A.Y."/>
            <person name="Deshpande S."/>
            <person name="Douglass A.P."/>
            <person name="Hanson S.J."/>
            <person name="Klenk H.-P."/>
            <person name="LaButti K.M."/>
            <person name="Lapidus A."/>
            <person name="Lindquist E.A."/>
            <person name="Lipzen A.M."/>
            <person name="Meier-Kolthoff J.P."/>
            <person name="Ohm R.A."/>
            <person name="Otillar R.P."/>
            <person name="Pangilinan J.L."/>
            <person name="Peng Y."/>
            <person name="Rokas A."/>
            <person name="Rosa C.A."/>
            <person name="Scheuner C."/>
            <person name="Sibirny A.A."/>
            <person name="Slot J.C."/>
            <person name="Stielow J.B."/>
            <person name="Sun H."/>
            <person name="Kurtzman C.P."/>
            <person name="Blackwell M."/>
            <person name="Grigoriev I.V."/>
            <person name="Jeffries T.W."/>
        </authorList>
    </citation>
    <scope>NUCLEOTIDE SEQUENCE [LARGE SCALE GENOMIC DNA]</scope>
    <source>
        <strain evidence="6">ATCC 58044 / CBS 1984 / NCYC 433 / NRRL Y-366-8</strain>
    </source>
</reference>
<name>A0A1E3NW88_WICAA</name>
<dbReference type="EMBL" id="KV454213">
    <property type="protein sequence ID" value="ODQ57383.1"/>
    <property type="molecule type" value="Genomic_DNA"/>
</dbReference>
<dbReference type="GO" id="GO:0006412">
    <property type="term" value="P:translation"/>
    <property type="evidence" value="ECO:0007669"/>
    <property type="project" value="InterPro"/>
</dbReference>
<dbReference type="PROSITE" id="PS00962">
    <property type="entry name" value="RIBOSOMAL_S2_1"/>
    <property type="match status" value="1"/>
</dbReference>
<dbReference type="HAMAP" id="MF_00291_B">
    <property type="entry name" value="Ribosomal_uS2_B"/>
    <property type="match status" value="1"/>
</dbReference>
<dbReference type="PRINTS" id="PR00395">
    <property type="entry name" value="RIBOSOMALS2"/>
</dbReference>
<dbReference type="InterPro" id="IPR005706">
    <property type="entry name" value="Ribosomal_uS2_bac/mit/plastid"/>
</dbReference>
<gene>
    <name evidence="5" type="ORF">WICANDRAFT_17924</name>
</gene>
<sequence length="266" mass="29573">KFPFLIPSKKSEPYTSQELHLRREFFNSSNSKLGSNLTDVYIPHHEVFYPKSIKNVSISKLLAAGAHLGHSTSLFRPSTQPYILGSYKGIHIIDLEQTLSYLRTASKVVEGVAERGGIILFIGTRENLQRPLELAAERCGGYYVATRWVPGTITNCTEISSWDRQEVDFEGVATGRVLNADEVKGLVKPDLVVILNPVENRVAVRECIQSRIPTIGIIDTDSEPSLVSYPIPANDDSVRCLTLLVGVLSKAGETGRLKRFKKIQDY</sequence>
<evidence type="ECO:0000256" key="1">
    <source>
        <dbReference type="ARBA" id="ARBA00006242"/>
    </source>
</evidence>
<comment type="similarity">
    <text evidence="1 4">Belongs to the universal ribosomal protein uS2 family.</text>
</comment>
<dbReference type="PANTHER" id="PTHR12534:SF0">
    <property type="entry name" value="SMALL RIBOSOMAL SUBUNIT PROTEIN US2M"/>
    <property type="match status" value="1"/>
</dbReference>
<proteinExistence type="inferred from homology"/>
<dbReference type="PROSITE" id="PS00963">
    <property type="entry name" value="RIBOSOMAL_S2_2"/>
    <property type="match status" value="1"/>
</dbReference>
<feature type="non-terminal residue" evidence="5">
    <location>
        <position position="266"/>
    </location>
</feature>
<evidence type="ECO:0008006" key="7">
    <source>
        <dbReference type="Google" id="ProtNLM"/>
    </source>
</evidence>
<dbReference type="GeneID" id="30198011"/>
<dbReference type="Pfam" id="PF00318">
    <property type="entry name" value="Ribosomal_S2"/>
    <property type="match status" value="1"/>
</dbReference>
<dbReference type="InterPro" id="IPR001865">
    <property type="entry name" value="Ribosomal_uS2"/>
</dbReference>
<dbReference type="NCBIfam" id="TIGR01011">
    <property type="entry name" value="rpsB_bact"/>
    <property type="match status" value="1"/>
</dbReference>
<dbReference type="GO" id="GO:0003735">
    <property type="term" value="F:structural constituent of ribosome"/>
    <property type="evidence" value="ECO:0007669"/>
    <property type="project" value="EnsemblFungi"/>
</dbReference>
<dbReference type="AlphaFoldDB" id="A0A1E3NW88"/>
<dbReference type="FunFam" id="3.40.50.10490:FF:000055">
    <property type="entry name" value="Mitochondrial ribosomal protein"/>
    <property type="match status" value="1"/>
</dbReference>
<feature type="non-terminal residue" evidence="5">
    <location>
        <position position="1"/>
    </location>
</feature>
<dbReference type="Gene3D" id="3.40.50.10490">
    <property type="entry name" value="Glucose-6-phosphate isomerase like protein, domain 1"/>
    <property type="match status" value="1"/>
</dbReference>
<dbReference type="PANTHER" id="PTHR12534">
    <property type="entry name" value="30S RIBOSOMAL PROTEIN S2 PROKARYOTIC AND ORGANELLAR"/>
    <property type="match status" value="1"/>
</dbReference>
<dbReference type="CDD" id="cd01425">
    <property type="entry name" value="RPS2"/>
    <property type="match status" value="1"/>
</dbReference>
<protein>
    <recommendedName>
        <fullName evidence="7">Ribosomal protein S2</fullName>
    </recommendedName>
</protein>
<accession>A0A1E3NW88</accession>
<evidence type="ECO:0000256" key="2">
    <source>
        <dbReference type="ARBA" id="ARBA00022980"/>
    </source>
</evidence>
<evidence type="ECO:0000313" key="5">
    <source>
        <dbReference type="EMBL" id="ODQ57383.1"/>
    </source>
</evidence>